<accession>A0A0C9TB07</accession>
<evidence type="ECO:0000313" key="1">
    <source>
        <dbReference type="EMBL" id="KIJ08218.1"/>
    </source>
</evidence>
<dbReference type="HOGENOM" id="CLU_1103096_0_0_1"/>
<dbReference type="EMBL" id="KN819673">
    <property type="protein sequence ID" value="KIJ08218.1"/>
    <property type="molecule type" value="Genomic_DNA"/>
</dbReference>
<dbReference type="OrthoDB" id="2681947at2759"/>
<dbReference type="Proteomes" id="UP000053647">
    <property type="component" value="Unassembled WGS sequence"/>
</dbReference>
<name>A0A0C9TB07_PAXIN</name>
<organism evidence="1 2">
    <name type="scientific">Paxillus involutus ATCC 200175</name>
    <dbReference type="NCBI Taxonomy" id="664439"/>
    <lineage>
        <taxon>Eukaryota</taxon>
        <taxon>Fungi</taxon>
        <taxon>Dikarya</taxon>
        <taxon>Basidiomycota</taxon>
        <taxon>Agaricomycotina</taxon>
        <taxon>Agaricomycetes</taxon>
        <taxon>Agaricomycetidae</taxon>
        <taxon>Boletales</taxon>
        <taxon>Paxilineae</taxon>
        <taxon>Paxillaceae</taxon>
        <taxon>Paxillus</taxon>
    </lineage>
</organism>
<protein>
    <submittedName>
        <fullName evidence="1">Uncharacterized protein</fullName>
    </submittedName>
</protein>
<evidence type="ECO:0000313" key="2">
    <source>
        <dbReference type="Proteomes" id="UP000053647"/>
    </source>
</evidence>
<proteinExistence type="predicted"/>
<gene>
    <name evidence="1" type="ORF">PAXINDRAFT_102650</name>
</gene>
<dbReference type="AlphaFoldDB" id="A0A0C9TB07"/>
<sequence>MYSVKRSQAWFPGAGFKLNAAIWKKKMEEFADKPYEFASRFSGRLLYLQCMTMNQTHETTLLGMECNFAFERYGDHWRLARQMIVNMIDDPAQYAFHYSTFSAAVAMSVYYDYESSPRNDPMVHIVHRFLQASMPAMTAKKVLLLKMFPFSERVLHIPDWLPGSSIKREARTTSDLAIKMVEIPYQYAKGRTEAKQQLTLSMRRSDYTKALKYASATAILGVIDRQVQQRRQVPYSRPLLAMVENPHVWKRV</sequence>
<reference evidence="1 2" key="1">
    <citation type="submission" date="2014-06" db="EMBL/GenBank/DDBJ databases">
        <authorList>
            <consortium name="DOE Joint Genome Institute"/>
            <person name="Kuo A."/>
            <person name="Kohler A."/>
            <person name="Nagy L.G."/>
            <person name="Floudas D."/>
            <person name="Copeland A."/>
            <person name="Barry K.W."/>
            <person name="Cichocki N."/>
            <person name="Veneault-Fourrey C."/>
            <person name="LaButti K."/>
            <person name="Lindquist E.A."/>
            <person name="Lipzen A."/>
            <person name="Lundell T."/>
            <person name="Morin E."/>
            <person name="Murat C."/>
            <person name="Sun H."/>
            <person name="Tunlid A."/>
            <person name="Henrissat B."/>
            <person name="Grigoriev I.V."/>
            <person name="Hibbett D.S."/>
            <person name="Martin F."/>
            <person name="Nordberg H.P."/>
            <person name="Cantor M.N."/>
            <person name="Hua S.X."/>
        </authorList>
    </citation>
    <scope>NUCLEOTIDE SEQUENCE [LARGE SCALE GENOMIC DNA]</scope>
    <source>
        <strain evidence="1 2">ATCC 200175</strain>
    </source>
</reference>
<reference evidence="2" key="2">
    <citation type="submission" date="2015-01" db="EMBL/GenBank/DDBJ databases">
        <title>Evolutionary Origins and Diversification of the Mycorrhizal Mutualists.</title>
        <authorList>
            <consortium name="DOE Joint Genome Institute"/>
            <consortium name="Mycorrhizal Genomics Consortium"/>
            <person name="Kohler A."/>
            <person name="Kuo A."/>
            <person name="Nagy L.G."/>
            <person name="Floudas D."/>
            <person name="Copeland A."/>
            <person name="Barry K.W."/>
            <person name="Cichocki N."/>
            <person name="Veneault-Fourrey C."/>
            <person name="LaButti K."/>
            <person name="Lindquist E.A."/>
            <person name="Lipzen A."/>
            <person name="Lundell T."/>
            <person name="Morin E."/>
            <person name="Murat C."/>
            <person name="Riley R."/>
            <person name="Ohm R."/>
            <person name="Sun H."/>
            <person name="Tunlid A."/>
            <person name="Henrissat B."/>
            <person name="Grigoriev I.V."/>
            <person name="Hibbett D.S."/>
            <person name="Martin F."/>
        </authorList>
    </citation>
    <scope>NUCLEOTIDE SEQUENCE [LARGE SCALE GENOMIC DNA]</scope>
    <source>
        <strain evidence="2">ATCC 200175</strain>
    </source>
</reference>
<keyword evidence="2" id="KW-1185">Reference proteome</keyword>